<dbReference type="GO" id="GO:0061709">
    <property type="term" value="P:reticulophagy"/>
    <property type="evidence" value="ECO:0007669"/>
    <property type="project" value="TreeGrafter"/>
</dbReference>
<dbReference type="InterPro" id="IPR007241">
    <property type="entry name" value="Autophagy-rel_prot_9"/>
</dbReference>
<feature type="region of interest" description="Disordered" evidence="10">
    <location>
        <begin position="1074"/>
        <end position="1101"/>
    </location>
</feature>
<feature type="compositionally biased region" description="Low complexity" evidence="10">
    <location>
        <begin position="1074"/>
        <end position="1088"/>
    </location>
</feature>
<feature type="compositionally biased region" description="Low complexity" evidence="10">
    <location>
        <begin position="212"/>
        <end position="226"/>
    </location>
</feature>
<feature type="region of interest" description="Disordered" evidence="10">
    <location>
        <begin position="412"/>
        <end position="462"/>
    </location>
</feature>
<evidence type="ECO:0000313" key="13">
    <source>
        <dbReference type="Proteomes" id="UP000693970"/>
    </source>
</evidence>
<dbReference type="Pfam" id="PF04109">
    <property type="entry name" value="ATG9"/>
    <property type="match status" value="1"/>
</dbReference>
<proteinExistence type="inferred from homology"/>
<evidence type="ECO:0000256" key="11">
    <source>
        <dbReference type="SAM" id="Phobius"/>
    </source>
</evidence>
<keyword evidence="6 11" id="KW-1133">Transmembrane helix</keyword>
<comment type="caution">
    <text evidence="12">The sequence shown here is derived from an EMBL/GenBank/DDBJ whole genome shotgun (WGS) entry which is preliminary data.</text>
</comment>
<dbReference type="PANTHER" id="PTHR13038">
    <property type="entry name" value="APG9 AUTOPHAGY 9"/>
    <property type="match status" value="1"/>
</dbReference>
<keyword evidence="4" id="KW-0813">Transport</keyword>
<dbReference type="GO" id="GO:0005776">
    <property type="term" value="C:autophagosome"/>
    <property type="evidence" value="ECO:0007669"/>
    <property type="project" value="TreeGrafter"/>
</dbReference>
<dbReference type="GO" id="GO:0000422">
    <property type="term" value="P:autophagy of mitochondrion"/>
    <property type="evidence" value="ECO:0007669"/>
    <property type="project" value="TreeGrafter"/>
</dbReference>
<feature type="compositionally biased region" description="Low complexity" evidence="10">
    <location>
        <begin position="448"/>
        <end position="459"/>
    </location>
</feature>
<comment type="similarity">
    <text evidence="2">Belongs to the ATG9 family.</text>
</comment>
<dbReference type="OrthoDB" id="2020634at2759"/>
<feature type="compositionally biased region" description="Low complexity" evidence="10">
    <location>
        <begin position="418"/>
        <end position="427"/>
    </location>
</feature>
<feature type="compositionally biased region" description="Polar residues" evidence="10">
    <location>
        <begin position="194"/>
        <end position="207"/>
    </location>
</feature>
<feature type="compositionally biased region" description="Polar residues" evidence="10">
    <location>
        <begin position="982"/>
        <end position="994"/>
    </location>
</feature>
<keyword evidence="13" id="KW-1185">Reference proteome</keyword>
<evidence type="ECO:0000313" key="12">
    <source>
        <dbReference type="EMBL" id="KAG7341126.1"/>
    </source>
</evidence>
<feature type="region of interest" description="Disordered" evidence="10">
    <location>
        <begin position="1"/>
        <end position="74"/>
    </location>
</feature>
<dbReference type="GO" id="GO:0034497">
    <property type="term" value="P:protein localization to phagophore assembly site"/>
    <property type="evidence" value="ECO:0007669"/>
    <property type="project" value="TreeGrafter"/>
</dbReference>
<reference evidence="12" key="2">
    <citation type="submission" date="2021-04" db="EMBL/GenBank/DDBJ databases">
        <authorList>
            <person name="Podell S."/>
        </authorList>
    </citation>
    <scope>NUCLEOTIDE SEQUENCE</scope>
    <source>
        <strain evidence="12">Hildebrandi</strain>
    </source>
</reference>
<keyword evidence="9 11" id="KW-0472">Membrane</keyword>
<evidence type="ECO:0000256" key="2">
    <source>
        <dbReference type="ARBA" id="ARBA00006185"/>
    </source>
</evidence>
<feature type="compositionally biased region" description="Polar residues" evidence="10">
    <location>
        <begin position="1089"/>
        <end position="1098"/>
    </location>
</feature>
<evidence type="ECO:0000256" key="7">
    <source>
        <dbReference type="ARBA" id="ARBA00023006"/>
    </source>
</evidence>
<gene>
    <name evidence="12" type="ORF">IV203_023077</name>
</gene>
<feature type="compositionally biased region" description="Polar residues" evidence="10">
    <location>
        <begin position="435"/>
        <end position="447"/>
    </location>
</feature>
<feature type="compositionally biased region" description="Basic and acidic residues" evidence="10">
    <location>
        <begin position="1"/>
        <end position="15"/>
    </location>
</feature>
<evidence type="ECO:0000256" key="8">
    <source>
        <dbReference type="ARBA" id="ARBA00023055"/>
    </source>
</evidence>
<evidence type="ECO:0000256" key="3">
    <source>
        <dbReference type="ARBA" id="ARBA00018074"/>
    </source>
</evidence>
<dbReference type="AlphaFoldDB" id="A0A9K3PBX2"/>
<organism evidence="12 13">
    <name type="scientific">Nitzschia inconspicua</name>
    <dbReference type="NCBI Taxonomy" id="303405"/>
    <lineage>
        <taxon>Eukaryota</taxon>
        <taxon>Sar</taxon>
        <taxon>Stramenopiles</taxon>
        <taxon>Ochrophyta</taxon>
        <taxon>Bacillariophyta</taxon>
        <taxon>Bacillariophyceae</taxon>
        <taxon>Bacillariophycidae</taxon>
        <taxon>Bacillariales</taxon>
        <taxon>Bacillariaceae</taxon>
        <taxon>Nitzschia</taxon>
    </lineage>
</organism>
<evidence type="ECO:0000256" key="6">
    <source>
        <dbReference type="ARBA" id="ARBA00022989"/>
    </source>
</evidence>
<comment type="subcellular location">
    <subcellularLocation>
        <location evidence="1">Preautophagosomal structure membrane</location>
        <topology evidence="1">Multi-pass membrane protein</topology>
    </subcellularLocation>
</comment>
<feature type="transmembrane region" description="Helical" evidence="11">
    <location>
        <begin position="621"/>
        <end position="646"/>
    </location>
</feature>
<keyword evidence="8" id="KW-0445">Lipid transport</keyword>
<feature type="compositionally biased region" description="Low complexity" evidence="10">
    <location>
        <begin position="104"/>
        <end position="115"/>
    </location>
</feature>
<dbReference type="EMBL" id="JAGRRH010000026">
    <property type="protein sequence ID" value="KAG7341126.1"/>
    <property type="molecule type" value="Genomic_DNA"/>
</dbReference>
<evidence type="ECO:0000256" key="1">
    <source>
        <dbReference type="ARBA" id="ARBA00004511"/>
    </source>
</evidence>
<dbReference type="PANTHER" id="PTHR13038:SF10">
    <property type="entry name" value="AUTOPHAGY-RELATED PROTEIN 9"/>
    <property type="match status" value="1"/>
</dbReference>
<feature type="region of interest" description="Disordered" evidence="10">
    <location>
        <begin position="93"/>
        <end position="160"/>
    </location>
</feature>
<protein>
    <recommendedName>
        <fullName evidence="3">Autophagy-related protein 9</fullName>
    </recommendedName>
</protein>
<dbReference type="GO" id="GO:0034045">
    <property type="term" value="C:phagophore assembly site membrane"/>
    <property type="evidence" value="ECO:0007669"/>
    <property type="project" value="UniProtKB-SubCell"/>
</dbReference>
<feature type="transmembrane region" description="Helical" evidence="11">
    <location>
        <begin position="543"/>
        <end position="562"/>
    </location>
</feature>
<keyword evidence="5 11" id="KW-0812">Transmembrane</keyword>
<dbReference type="Proteomes" id="UP000693970">
    <property type="component" value="Unassembled WGS sequence"/>
</dbReference>
<dbReference type="GO" id="GO:0034727">
    <property type="term" value="P:piecemeal microautophagy of the nucleus"/>
    <property type="evidence" value="ECO:0007669"/>
    <property type="project" value="TreeGrafter"/>
</dbReference>
<evidence type="ECO:0000256" key="10">
    <source>
        <dbReference type="SAM" id="MobiDB-lite"/>
    </source>
</evidence>
<evidence type="ECO:0000256" key="4">
    <source>
        <dbReference type="ARBA" id="ARBA00022448"/>
    </source>
</evidence>
<dbReference type="GO" id="GO:0006869">
    <property type="term" value="P:lipid transport"/>
    <property type="evidence" value="ECO:0007669"/>
    <property type="project" value="UniProtKB-KW"/>
</dbReference>
<feature type="compositionally biased region" description="Basic residues" evidence="10">
    <location>
        <begin position="64"/>
        <end position="74"/>
    </location>
</feature>
<reference evidence="12" key="1">
    <citation type="journal article" date="2021" name="Sci. Rep.">
        <title>Diploid genomic architecture of Nitzschia inconspicua, an elite biomass production diatom.</title>
        <authorList>
            <person name="Oliver A."/>
            <person name="Podell S."/>
            <person name="Pinowska A."/>
            <person name="Traller J.C."/>
            <person name="Smith S.R."/>
            <person name="McClure R."/>
            <person name="Beliaev A."/>
            <person name="Bohutskyi P."/>
            <person name="Hill E.A."/>
            <person name="Rabines A."/>
            <person name="Zheng H."/>
            <person name="Allen L.Z."/>
            <person name="Kuo A."/>
            <person name="Grigoriev I.V."/>
            <person name="Allen A.E."/>
            <person name="Hazlebeck D."/>
            <person name="Allen E.E."/>
        </authorList>
    </citation>
    <scope>NUCLEOTIDE SEQUENCE</scope>
    <source>
        <strain evidence="12">Hildebrandi</strain>
    </source>
</reference>
<name>A0A9K3PBX2_9STRA</name>
<evidence type="ECO:0000256" key="9">
    <source>
        <dbReference type="ARBA" id="ARBA00023136"/>
    </source>
</evidence>
<feature type="region of interest" description="Disordered" evidence="10">
    <location>
        <begin position="184"/>
        <end position="226"/>
    </location>
</feature>
<evidence type="ECO:0000256" key="5">
    <source>
        <dbReference type="ARBA" id="ARBA00022692"/>
    </source>
</evidence>
<accession>A0A9K3PBX2</accession>
<feature type="transmembrane region" description="Helical" evidence="11">
    <location>
        <begin position="735"/>
        <end position="752"/>
    </location>
</feature>
<sequence length="1134" mass="128919">MMHSHHPDASSEHHYHALQGDADDGLGDNHLPQQHPQHHHNHHEDSLWDQLNDEQSREVQQHQSRFHHAAPHSRSHPLNIMWSMATQTAERVGSTLHSTISSAQQAWREQQQQQQYTSHHPYAASSSSNSNNHGRQRTRRRTSQQYYTPPPSTTTLDEFDLQFRISEDLRPVLEEGDEQDALLMDPSHHHHHPIQSSNPKQQHTHQQPPAPSNSSGSSSSSLPSSRPLKGYPFVVLQSFNRQQILSEQDTWGIPSNVDVFLTRLYQYFYHRGMVPMTCQFFLEMASLLFTLWLSRILLARVDWQSLATCKEEASCHAHWSDYYRDAQHRPLSWPAYLLIQGYTLLVLSYAAFQAWSFWQSLLHAAQCRTILHDKLGLSERKLQGGALAWDDVVKALANSQATGSYRVVFNPSDDNHYNTNTSATNTNDSERIRENNVQPTSNDSSLRQQTQQQQQQQQQGLPTALDPLSVAQRIMRKENFLIAFFNQGLLDVTIGGRQYWCSTLEWSIYTCILNFMFNHKYELRPAFCLDSASLERRLQVCGIVHLLLLPFAILFVTLNFLLRHVYDARSTRQYMGHQQWSPIALWTFREFNELPHMFEQRLDPSYAAGTKYVSLFGTSEWIAAFGKLLVFLGGAVGGVLILLGILNDAILLHVQLWGRNLLWYVGMSGIVYSVGKALLPTKEATPSVIRNLFENMDTALKNVAQYTHYYPDHWKGRGWDATVYKSFKQLFDTKVKLFLFELAALILAPYILCFKLSKCAPAICEFCLVSKARMAAGSGDVCGFSTFDFDTFGDEAWEGRTLGKSVLLHNQQPTDPLDTNNRLAGESLAESIMRTGNLEDATRLHPKPRAREGKMEKSFFTFQSAHPGWKCSQSGQSLVDRVEEYRVAAMTRERELHIEAAARELETLARLEQKLSSMPPKMQQSQLASQLQESFQTPADAGAGIYQRHDQTNPGQQLDHHLGIPPLHHTSNEQRPIPNQPVPSESPNRNQHISSPDALRQPSPPAITTASVLGLSSTDVSRLFLSRSVMMEDGSSDSLSLHTVDPSVHGIDQSSSTRQYYWLERFHEHLEAQNARQNANEQHHQQQQILSSLPNGNNSRHEPLVVRSQQGFGLFFGCIVQQFGFHCPVTVIRL</sequence>
<feature type="region of interest" description="Disordered" evidence="10">
    <location>
        <begin position="945"/>
        <end position="1010"/>
    </location>
</feature>
<feature type="compositionally biased region" description="Polar residues" evidence="10">
    <location>
        <begin position="93"/>
        <end position="103"/>
    </location>
</feature>
<keyword evidence="7" id="KW-0072">Autophagy</keyword>
<feature type="transmembrane region" description="Helical" evidence="11">
    <location>
        <begin position="661"/>
        <end position="679"/>
    </location>
</feature>